<feature type="transmembrane region" description="Helical" evidence="1">
    <location>
        <begin position="231"/>
        <end position="251"/>
    </location>
</feature>
<keyword evidence="1" id="KW-1133">Transmembrane helix</keyword>
<dbReference type="PANTHER" id="PTHR31061:SF24">
    <property type="entry name" value="LD22376P"/>
    <property type="match status" value="1"/>
</dbReference>
<sequence>MKTSNRLLSLDFMRGVIMLLLAAESTLLYVRLAELTGEQGVAGHVVQQFFHVPWRGLHFWDLVQPAFMTIAGTSLYFSTQNRLQKGDAPATITGHVLKRSLKLLFFGVVLHCIYAGKLVWELWNVLSQLSVTLLVAYFLLPFKARTQLLVSLFCIGLTEVLYRYAHIPGFDQPFTPGKNFGSWMDLNLMGKLNSDHWIAMNFLPSAAHTIWGALAGKVLASGRSTNAKLRLFLVAGFIGVVVGHLLDVTGIDPIIKRTCTASFILASGGWVFLILAFCYWCIDVKKTGPWVLYFTLVGMNPIFIYLFFETVGIQWLNGAVAIFTNGFSHWLHLPEAVQAVLASVVTLVVEWAICYWLYQRRIFLRL</sequence>
<feature type="transmembrane region" description="Helical" evidence="1">
    <location>
        <begin position="122"/>
        <end position="140"/>
    </location>
</feature>
<dbReference type="PANTHER" id="PTHR31061">
    <property type="entry name" value="LD22376P"/>
    <property type="match status" value="1"/>
</dbReference>
<keyword evidence="3" id="KW-1185">Reference proteome</keyword>
<feature type="transmembrane region" description="Helical" evidence="1">
    <location>
        <begin position="263"/>
        <end position="282"/>
    </location>
</feature>
<dbReference type="Proteomes" id="UP000659698">
    <property type="component" value="Unassembled WGS sequence"/>
</dbReference>
<name>A0ABR6VXR3_9BACT</name>
<organism evidence="2 3">
    <name type="scientific">Rufibacter sediminis</name>
    <dbReference type="NCBI Taxonomy" id="2762756"/>
    <lineage>
        <taxon>Bacteria</taxon>
        <taxon>Pseudomonadati</taxon>
        <taxon>Bacteroidota</taxon>
        <taxon>Cytophagia</taxon>
        <taxon>Cytophagales</taxon>
        <taxon>Hymenobacteraceae</taxon>
        <taxon>Rufibacter</taxon>
    </lineage>
</organism>
<protein>
    <submittedName>
        <fullName evidence="2">DUF5009 domain-containing protein</fullName>
    </submittedName>
</protein>
<dbReference type="RefSeq" id="WP_186641455.1">
    <property type="nucleotide sequence ID" value="NZ_JACOAF010000044.1"/>
</dbReference>
<feature type="transmembrane region" description="Helical" evidence="1">
    <location>
        <begin position="336"/>
        <end position="358"/>
    </location>
</feature>
<gene>
    <name evidence="2" type="ORF">H7U12_20075</name>
</gene>
<comment type="caution">
    <text evidence="2">The sequence shown here is derived from an EMBL/GenBank/DDBJ whole genome shotgun (WGS) entry which is preliminary data.</text>
</comment>
<feature type="transmembrane region" description="Helical" evidence="1">
    <location>
        <begin position="147"/>
        <end position="165"/>
    </location>
</feature>
<keyword evidence="1" id="KW-0812">Transmembrane</keyword>
<feature type="transmembrane region" description="Helical" evidence="1">
    <location>
        <begin position="291"/>
        <end position="316"/>
    </location>
</feature>
<evidence type="ECO:0000313" key="3">
    <source>
        <dbReference type="Proteomes" id="UP000659698"/>
    </source>
</evidence>
<proteinExistence type="predicted"/>
<evidence type="ECO:0000256" key="1">
    <source>
        <dbReference type="SAM" id="Phobius"/>
    </source>
</evidence>
<evidence type="ECO:0000313" key="2">
    <source>
        <dbReference type="EMBL" id="MBC3541998.1"/>
    </source>
</evidence>
<accession>A0ABR6VXR3</accession>
<feature type="transmembrane region" description="Helical" evidence="1">
    <location>
        <begin position="197"/>
        <end position="219"/>
    </location>
</feature>
<dbReference type="EMBL" id="JACOAF010000044">
    <property type="protein sequence ID" value="MBC3541998.1"/>
    <property type="molecule type" value="Genomic_DNA"/>
</dbReference>
<reference evidence="2 3" key="1">
    <citation type="journal article" date="2019" name="Int. J. Syst. Evol. Microbiol.">
        <title>Rufibacter sediminis sp. nov., isolated from freshwater lake sediment.</title>
        <authorList>
            <person name="Qu J.H."/>
            <person name="Zhang L.J."/>
            <person name="Fu Y.H."/>
            <person name="Li H.F."/>
        </authorList>
    </citation>
    <scope>NUCLEOTIDE SEQUENCE [LARGE SCALE GENOMIC DNA]</scope>
    <source>
        <strain evidence="2 3">H-1</strain>
    </source>
</reference>
<keyword evidence="1" id="KW-0472">Membrane</keyword>